<name>A0A1H7NUL5_9HYPH</name>
<dbReference type="InterPro" id="IPR001036">
    <property type="entry name" value="Acrflvin-R"/>
</dbReference>
<proteinExistence type="predicted"/>
<evidence type="ECO:0000313" key="3">
    <source>
        <dbReference type="Proteomes" id="UP000199664"/>
    </source>
</evidence>
<feature type="transmembrane region" description="Helical" evidence="1">
    <location>
        <begin position="480"/>
        <end position="508"/>
    </location>
</feature>
<dbReference type="EMBL" id="FOAN01000003">
    <property type="protein sequence ID" value="SEL27014.1"/>
    <property type="molecule type" value="Genomic_DNA"/>
</dbReference>
<feature type="transmembrane region" description="Helical" evidence="1">
    <location>
        <begin position="1000"/>
        <end position="1025"/>
    </location>
</feature>
<dbReference type="SUPFAM" id="SSF82714">
    <property type="entry name" value="Multidrug efflux transporter AcrB TolC docking domain, DN and DC subdomains"/>
    <property type="match status" value="2"/>
</dbReference>
<feature type="transmembrane region" description="Helical" evidence="1">
    <location>
        <begin position="871"/>
        <end position="889"/>
    </location>
</feature>
<sequence length="1050" mass="111788">MSEVSDKSDDDKGWKSVRGLSDAFILRPVGTTLMAIGLFLVGMVAYVFLPVASLPSVDFPTIRVFASRPGADPATMAGSVAAPLERRLGSIPGVTEITSTSSLGSTSIVLQFDLTRNTDSAARDVQAALNAAATDLPGDLPTLPQFRKANPNAAPILILALTSDTMTPSAMYDAADTVIAQRISQVEGVGEVTVNGAEQPAIRVRVDPAQLAAMGLSLDTIRTAIVGANTVSAVGSFDGERRSETLSANNQIREPEDYGNIVVRSARGTVVRLADVATVERGVRNSRAAGWYNGKPAILITITKQADANVIDTVDRVKALLPEIQRWVPAGIQFSIMSDRTVTIRASIADIQHTLLISIALVMLVVFLFLRRTTLTIAAGVTVPLSIAGTFAAMWLAGFTLDNLSLMAVTISVGFVVDDAIVMIENIERNVARGISPLRAALLGAGQIGFTVVSISLSLIAAFIPLFFMDGVAGRFFREFTLTLTFAILVSTAVSLSVTPMVCAHFLKSGPHAPNRFDRAVERLLAAMIGFYARTLTVVLRHSWLMLVVMVATVALTVQMFRSAPKGYFPQDDTGLIIGFTQASTDISFPAMAQLQQQGAAIVASDPAILGVASFIGGGGSVNTGRFFVSLKPLEERGLSSAQVVNRLRGRLGSIPGLRIFLTPVQDVRAGGRQGRSQYQFTLWDPDLPELQEWVPKVLEKLRTLPELVDVSTDREQGGLQANVVIDRNKASQFGVAIQAIDNVLADAFSQRQISTIYGARNQYRVVLEVAPSRSRDPNDILDLYVPGRNGVQVPLRSLVKVERGTAPLVINHQGQFPAVTITYDLAPGVGLQEASDAVVAAVEGLHMPASLRAEFAGDAKAFSQGAGSQGMMILVAILAVYIILGVLYESLIHPVTILSTLPSAGLGALIALRIAGADLTIIAFIGIILLIGIVKKNGIMLVDFAISAERQRAMPSREAIFEACLERFRPILMTTLSAMLGAVPLMIATGPGAELRRPLGITIVGGLVLSQILTLYTTPIIYLWMSKLSARRKGEAAAPEPVSAGTTPG</sequence>
<keyword evidence="1" id="KW-1133">Transmembrane helix</keyword>
<dbReference type="GO" id="GO:0005886">
    <property type="term" value="C:plasma membrane"/>
    <property type="evidence" value="ECO:0007669"/>
    <property type="project" value="TreeGrafter"/>
</dbReference>
<organism evidence="2 3">
    <name type="scientific">Bosea lupini</name>
    <dbReference type="NCBI Taxonomy" id="1036779"/>
    <lineage>
        <taxon>Bacteria</taxon>
        <taxon>Pseudomonadati</taxon>
        <taxon>Pseudomonadota</taxon>
        <taxon>Alphaproteobacteria</taxon>
        <taxon>Hyphomicrobiales</taxon>
        <taxon>Boseaceae</taxon>
        <taxon>Bosea</taxon>
    </lineage>
</organism>
<dbReference type="RefSeq" id="WP_280141477.1">
    <property type="nucleotide sequence ID" value="NZ_FOAN01000003.1"/>
</dbReference>
<dbReference type="Pfam" id="PF00873">
    <property type="entry name" value="ACR_tran"/>
    <property type="match status" value="1"/>
</dbReference>
<dbReference type="AlphaFoldDB" id="A0A1H7NUL5"/>
<gene>
    <name evidence="2" type="ORF">SAMN04515666_103262</name>
</gene>
<dbReference type="STRING" id="1036779.SAMN04515666_103262"/>
<feature type="transmembrane region" description="Helical" evidence="1">
    <location>
        <begin position="972"/>
        <end position="994"/>
    </location>
</feature>
<dbReference type="Gene3D" id="3.30.70.1320">
    <property type="entry name" value="Multidrug efflux transporter AcrB pore domain like"/>
    <property type="match status" value="1"/>
</dbReference>
<dbReference type="Gene3D" id="1.20.1640.10">
    <property type="entry name" value="Multidrug efflux transporter AcrB transmembrane domain"/>
    <property type="match status" value="2"/>
</dbReference>
<dbReference type="SUPFAM" id="SSF82693">
    <property type="entry name" value="Multidrug efflux transporter AcrB pore domain, PN1, PN2, PC1 and PC2 subdomains"/>
    <property type="match status" value="3"/>
</dbReference>
<dbReference type="Proteomes" id="UP000199664">
    <property type="component" value="Unassembled WGS sequence"/>
</dbReference>
<feature type="transmembrane region" description="Helical" evidence="1">
    <location>
        <begin position="445"/>
        <end position="468"/>
    </location>
</feature>
<feature type="transmembrane region" description="Helical" evidence="1">
    <location>
        <begin position="377"/>
        <end position="398"/>
    </location>
</feature>
<feature type="transmembrane region" description="Helical" evidence="1">
    <location>
        <begin position="543"/>
        <end position="561"/>
    </location>
</feature>
<dbReference type="SUPFAM" id="SSF82866">
    <property type="entry name" value="Multidrug efflux transporter AcrB transmembrane domain"/>
    <property type="match status" value="2"/>
</dbReference>
<dbReference type="Gene3D" id="3.30.2090.10">
    <property type="entry name" value="Multidrug efflux transporter AcrB TolC docking domain, DN and DC subdomains"/>
    <property type="match status" value="2"/>
</dbReference>
<keyword evidence="3" id="KW-1185">Reference proteome</keyword>
<dbReference type="PANTHER" id="PTHR32063:SF78">
    <property type="entry name" value="ACRB_ACRD_ACRF FAMILY PROTEIN"/>
    <property type="match status" value="1"/>
</dbReference>
<evidence type="ECO:0000313" key="2">
    <source>
        <dbReference type="EMBL" id="SEL27014.1"/>
    </source>
</evidence>
<feature type="transmembrane region" description="Helical" evidence="1">
    <location>
        <begin position="24"/>
        <end position="49"/>
    </location>
</feature>
<dbReference type="InterPro" id="IPR027463">
    <property type="entry name" value="AcrB_DN_DC_subdom"/>
</dbReference>
<dbReference type="PANTHER" id="PTHR32063">
    <property type="match status" value="1"/>
</dbReference>
<feature type="transmembrane region" description="Helical" evidence="1">
    <location>
        <begin position="909"/>
        <end position="935"/>
    </location>
</feature>
<keyword evidence="1" id="KW-0812">Transmembrane</keyword>
<feature type="transmembrane region" description="Helical" evidence="1">
    <location>
        <begin position="351"/>
        <end position="370"/>
    </location>
</feature>
<accession>A0A1H7NUL5</accession>
<evidence type="ECO:0000256" key="1">
    <source>
        <dbReference type="SAM" id="Phobius"/>
    </source>
</evidence>
<dbReference type="GO" id="GO:0042910">
    <property type="term" value="F:xenobiotic transmembrane transporter activity"/>
    <property type="evidence" value="ECO:0007669"/>
    <property type="project" value="TreeGrafter"/>
</dbReference>
<feature type="transmembrane region" description="Helical" evidence="1">
    <location>
        <begin position="404"/>
        <end position="424"/>
    </location>
</feature>
<dbReference type="Gene3D" id="3.30.70.1430">
    <property type="entry name" value="Multidrug efflux transporter AcrB pore domain"/>
    <property type="match status" value="2"/>
</dbReference>
<dbReference type="Gene3D" id="3.30.70.1440">
    <property type="entry name" value="Multidrug efflux transporter AcrB pore domain"/>
    <property type="match status" value="1"/>
</dbReference>
<keyword evidence="1" id="KW-0472">Membrane</keyword>
<reference evidence="3" key="1">
    <citation type="submission" date="2016-10" db="EMBL/GenBank/DDBJ databases">
        <authorList>
            <person name="Varghese N."/>
            <person name="Submissions S."/>
        </authorList>
    </citation>
    <scope>NUCLEOTIDE SEQUENCE [LARGE SCALE GENOMIC DNA]</scope>
    <source>
        <strain evidence="3">LMG 26383,CCUG 61248,R- 45681</strain>
    </source>
</reference>
<protein>
    <submittedName>
        <fullName evidence="2">Multidrug efflux pump</fullName>
    </submittedName>
</protein>
<dbReference type="PRINTS" id="PR00702">
    <property type="entry name" value="ACRIFLAVINRP"/>
</dbReference>